<dbReference type="SUPFAM" id="SSF52540">
    <property type="entry name" value="P-loop containing nucleoside triphosphate hydrolases"/>
    <property type="match status" value="1"/>
</dbReference>
<dbReference type="InterPro" id="IPR027417">
    <property type="entry name" value="P-loop_NTPase"/>
</dbReference>
<dbReference type="SMART" id="SM00173">
    <property type="entry name" value="RAS"/>
    <property type="match status" value="1"/>
</dbReference>
<dbReference type="InterPro" id="IPR001806">
    <property type="entry name" value="Small_GTPase"/>
</dbReference>
<keyword evidence="3" id="KW-1185">Reference proteome</keyword>
<dbReference type="PRINTS" id="PR00449">
    <property type="entry name" value="RASTRNSFRMNG"/>
</dbReference>
<dbReference type="Proteomes" id="UP001470230">
    <property type="component" value="Unassembled WGS sequence"/>
</dbReference>
<dbReference type="NCBIfam" id="TIGR00231">
    <property type="entry name" value="small_GTP"/>
    <property type="match status" value="1"/>
</dbReference>
<proteinExistence type="predicted"/>
<accession>A0ABR2GTG7</accession>
<dbReference type="CDD" id="cd00154">
    <property type="entry name" value="Rab"/>
    <property type="match status" value="1"/>
</dbReference>
<comment type="caution">
    <text evidence="2">The sequence shown here is derived from an EMBL/GenBank/DDBJ whole genome shotgun (WGS) entry which is preliminary data.</text>
</comment>
<evidence type="ECO:0000313" key="2">
    <source>
        <dbReference type="EMBL" id="KAK8836510.1"/>
    </source>
</evidence>
<evidence type="ECO:0000313" key="3">
    <source>
        <dbReference type="Proteomes" id="UP001470230"/>
    </source>
</evidence>
<dbReference type="SMART" id="SM00174">
    <property type="entry name" value="RHO"/>
    <property type="match status" value="1"/>
</dbReference>
<dbReference type="EMBL" id="JAPFFF010000065">
    <property type="protein sequence ID" value="KAK8836510.1"/>
    <property type="molecule type" value="Genomic_DNA"/>
</dbReference>
<name>A0ABR2GTG7_9EUKA</name>
<dbReference type="PANTHER" id="PTHR47978">
    <property type="match status" value="1"/>
</dbReference>
<organism evidence="2 3">
    <name type="scientific">Tritrichomonas musculus</name>
    <dbReference type="NCBI Taxonomy" id="1915356"/>
    <lineage>
        <taxon>Eukaryota</taxon>
        <taxon>Metamonada</taxon>
        <taxon>Parabasalia</taxon>
        <taxon>Tritrichomonadida</taxon>
        <taxon>Tritrichomonadidae</taxon>
        <taxon>Tritrichomonas</taxon>
    </lineage>
</organism>
<dbReference type="SMART" id="SM00175">
    <property type="entry name" value="RAB"/>
    <property type="match status" value="1"/>
</dbReference>
<keyword evidence="1" id="KW-0547">Nucleotide-binding</keyword>
<dbReference type="Pfam" id="PF00071">
    <property type="entry name" value="Ras"/>
    <property type="match status" value="1"/>
</dbReference>
<dbReference type="InterPro" id="IPR005225">
    <property type="entry name" value="Small_GTP-bd"/>
</dbReference>
<sequence length="191" mass="21069">METKIAKTVVAGNSGVGKTSIVGKALIPDFDLTKTNPTLGSGFLSGNFPDEKGEIINFQVWDTAGQELYSSLSPIFFKDAIIAILVYDVSQPDTLPALDKYIQILNDQEPSCFKAIVGNKIDLERKVSYSEGVAYSNRVKADFYIETSAYTEEGIKELFPTLALQKLVFKIKPKSALDNQQKDSSERKKVC</sequence>
<protein>
    <submittedName>
        <fullName evidence="2">Ras- protein Rab-31</fullName>
    </submittedName>
</protein>
<dbReference type="PROSITE" id="PS51419">
    <property type="entry name" value="RAB"/>
    <property type="match status" value="1"/>
</dbReference>
<dbReference type="Gene3D" id="3.40.50.300">
    <property type="entry name" value="P-loop containing nucleotide triphosphate hydrolases"/>
    <property type="match status" value="1"/>
</dbReference>
<reference evidence="2 3" key="1">
    <citation type="submission" date="2024-04" db="EMBL/GenBank/DDBJ databases">
        <title>Tritrichomonas musculus Genome.</title>
        <authorList>
            <person name="Alves-Ferreira E."/>
            <person name="Grigg M."/>
            <person name="Lorenzi H."/>
            <person name="Galac M."/>
        </authorList>
    </citation>
    <scope>NUCLEOTIDE SEQUENCE [LARGE SCALE GENOMIC DNA]</scope>
    <source>
        <strain evidence="2 3">EAF2021</strain>
    </source>
</reference>
<evidence type="ECO:0000256" key="1">
    <source>
        <dbReference type="ARBA" id="ARBA00022741"/>
    </source>
</evidence>
<gene>
    <name evidence="2" type="ORF">M9Y10_037770</name>
</gene>